<organism evidence="1 2">
    <name type="scientific">Desertihabitans brevis</name>
    <dbReference type="NCBI Taxonomy" id="2268447"/>
    <lineage>
        <taxon>Bacteria</taxon>
        <taxon>Bacillati</taxon>
        <taxon>Actinomycetota</taxon>
        <taxon>Actinomycetes</taxon>
        <taxon>Propionibacteriales</taxon>
        <taxon>Propionibacteriaceae</taxon>
        <taxon>Desertihabitans</taxon>
    </lineage>
</organism>
<name>A0A367YYN0_9ACTN</name>
<sequence>MSREAGVGRLVTTDEAVAAELAATLTAAGYAADAGQEPTADGRGWHQVVQTDAPVDLLRELAAEEGVALEVADPMSGVSAPVPTQDRNADGV</sequence>
<gene>
    <name evidence="1" type="ORF">DT076_00075</name>
</gene>
<dbReference type="AlphaFoldDB" id="A0A367YYN0"/>
<keyword evidence="2" id="KW-1185">Reference proteome</keyword>
<reference evidence="1 2" key="1">
    <citation type="submission" date="2018-07" db="EMBL/GenBank/DDBJ databases">
        <title>Desertimonas flava gen. nov. sp. nov.</title>
        <authorList>
            <person name="Liu S."/>
        </authorList>
    </citation>
    <scope>NUCLEOTIDE SEQUENCE [LARGE SCALE GENOMIC DNA]</scope>
    <source>
        <strain evidence="1 2">16Sb5-5</strain>
    </source>
</reference>
<evidence type="ECO:0000313" key="2">
    <source>
        <dbReference type="Proteomes" id="UP000252770"/>
    </source>
</evidence>
<evidence type="ECO:0000313" key="1">
    <source>
        <dbReference type="EMBL" id="RCK70928.1"/>
    </source>
</evidence>
<comment type="caution">
    <text evidence="1">The sequence shown here is derived from an EMBL/GenBank/DDBJ whole genome shotgun (WGS) entry which is preliminary data.</text>
</comment>
<dbReference type="EMBL" id="QOUI01000001">
    <property type="protein sequence ID" value="RCK70928.1"/>
    <property type="molecule type" value="Genomic_DNA"/>
</dbReference>
<proteinExistence type="predicted"/>
<dbReference type="Proteomes" id="UP000252770">
    <property type="component" value="Unassembled WGS sequence"/>
</dbReference>
<protein>
    <submittedName>
        <fullName evidence="1">Uncharacterized protein</fullName>
    </submittedName>
</protein>
<dbReference type="RefSeq" id="WP_114124631.1">
    <property type="nucleotide sequence ID" value="NZ_QOUI01000001.1"/>
</dbReference>
<accession>A0A367YYN0</accession>